<name>A0AA39MP21_9AGAR</name>
<organism evidence="1 2">
    <name type="scientific">Armillaria borealis</name>
    <dbReference type="NCBI Taxonomy" id="47425"/>
    <lineage>
        <taxon>Eukaryota</taxon>
        <taxon>Fungi</taxon>
        <taxon>Dikarya</taxon>
        <taxon>Basidiomycota</taxon>
        <taxon>Agaricomycotina</taxon>
        <taxon>Agaricomycetes</taxon>
        <taxon>Agaricomycetidae</taxon>
        <taxon>Agaricales</taxon>
        <taxon>Marasmiineae</taxon>
        <taxon>Physalacriaceae</taxon>
        <taxon>Armillaria</taxon>
    </lineage>
</organism>
<dbReference type="Proteomes" id="UP001175226">
    <property type="component" value="Unassembled WGS sequence"/>
</dbReference>
<evidence type="ECO:0000313" key="1">
    <source>
        <dbReference type="EMBL" id="KAK0441033.1"/>
    </source>
</evidence>
<reference evidence="1" key="1">
    <citation type="submission" date="2023-06" db="EMBL/GenBank/DDBJ databases">
        <authorList>
            <consortium name="Lawrence Berkeley National Laboratory"/>
            <person name="Ahrendt S."/>
            <person name="Sahu N."/>
            <person name="Indic B."/>
            <person name="Wong-Bajracharya J."/>
            <person name="Merenyi Z."/>
            <person name="Ke H.-M."/>
            <person name="Monk M."/>
            <person name="Kocsube S."/>
            <person name="Drula E."/>
            <person name="Lipzen A."/>
            <person name="Balint B."/>
            <person name="Henrissat B."/>
            <person name="Andreopoulos B."/>
            <person name="Martin F.M."/>
            <person name="Harder C.B."/>
            <person name="Rigling D."/>
            <person name="Ford K.L."/>
            <person name="Foster G.D."/>
            <person name="Pangilinan J."/>
            <person name="Papanicolaou A."/>
            <person name="Barry K."/>
            <person name="LaButti K."/>
            <person name="Viragh M."/>
            <person name="Koriabine M."/>
            <person name="Yan M."/>
            <person name="Riley R."/>
            <person name="Champramary S."/>
            <person name="Plett K.L."/>
            <person name="Tsai I.J."/>
            <person name="Slot J."/>
            <person name="Sipos G."/>
            <person name="Plett J."/>
            <person name="Nagy L.G."/>
            <person name="Grigoriev I.V."/>
        </authorList>
    </citation>
    <scope>NUCLEOTIDE SEQUENCE</scope>
    <source>
        <strain evidence="1">FPL87.14</strain>
    </source>
</reference>
<accession>A0AA39MP21</accession>
<keyword evidence="2" id="KW-1185">Reference proteome</keyword>
<dbReference type="EMBL" id="JAUEPT010000031">
    <property type="protein sequence ID" value="KAK0441033.1"/>
    <property type="molecule type" value="Genomic_DNA"/>
</dbReference>
<proteinExistence type="predicted"/>
<comment type="caution">
    <text evidence="1">The sequence shown here is derived from an EMBL/GenBank/DDBJ whole genome shotgun (WGS) entry which is preliminary data.</text>
</comment>
<gene>
    <name evidence="1" type="ORF">EV421DRAFT_1959657</name>
</gene>
<protein>
    <submittedName>
        <fullName evidence="1">Uncharacterized protein</fullName>
    </submittedName>
</protein>
<dbReference type="AlphaFoldDB" id="A0AA39MP21"/>
<evidence type="ECO:0000313" key="2">
    <source>
        <dbReference type="Proteomes" id="UP001175226"/>
    </source>
</evidence>
<sequence length="151" mass="16886">MLWGSLDMDKRCILRERFSRVSAPVSGRIVTFIVGAARRSSLLRVAASGEEGVTRRELAVVNGAHRKLREVTKMMGVDDRNGTVFGSLVESNNPACLPRHALLFDLVLRSGSRPFDSCVMLEHYSTVLTTEKLGIKTRIFGPREPMLKRRT</sequence>